<keyword evidence="6 7" id="KW-0472">Membrane</keyword>
<keyword evidence="2 7" id="KW-0813">Transport</keyword>
<feature type="transmembrane region" description="Helical" evidence="7">
    <location>
        <begin position="110"/>
        <end position="132"/>
    </location>
</feature>
<keyword evidence="10" id="KW-1185">Reference proteome</keyword>
<dbReference type="GO" id="GO:0055085">
    <property type="term" value="P:transmembrane transport"/>
    <property type="evidence" value="ECO:0007669"/>
    <property type="project" value="InterPro"/>
</dbReference>
<keyword evidence="4 7" id="KW-0812">Transmembrane</keyword>
<feature type="transmembrane region" description="Helical" evidence="7">
    <location>
        <begin position="14"/>
        <end position="32"/>
    </location>
</feature>
<comment type="similarity">
    <text evidence="7">Belongs to the binding-protein-dependent transport system permease family.</text>
</comment>
<sequence length="294" mass="32967">MVYRKRLSEKIGDAFLYGGMSILMIVTLYPFWSQIVLSLQEGASAYSTGFMIFPHKISFEAYRLAFHYSPLWTGYLNTIIRTVLGVVLILVFTALTAYPLSKKDLPFNRAFTGFLLFTMLFSGGLIPNYLLIKNLGLLNSVWSLVLPGMISAFNVLIMRNFFRAIPESLEESARVDGAGYIRIFASVVLPLSLPVLATVALWVGVGHWNAWFDSLIYIADSKKQVLQVVLRKIVIENDTSNMTAMIQKMGSQSKYTGRQLQSTVIIISIIPMLVIYPFVQKYFVKGVMVGAIKG</sequence>
<feature type="transmembrane region" description="Helical" evidence="7">
    <location>
        <begin position="260"/>
        <end position="279"/>
    </location>
</feature>
<dbReference type="PROSITE" id="PS50928">
    <property type="entry name" value="ABC_TM1"/>
    <property type="match status" value="1"/>
</dbReference>
<keyword evidence="3" id="KW-1003">Cell membrane</keyword>
<evidence type="ECO:0000256" key="5">
    <source>
        <dbReference type="ARBA" id="ARBA00022989"/>
    </source>
</evidence>
<dbReference type="CDD" id="cd06261">
    <property type="entry name" value="TM_PBP2"/>
    <property type="match status" value="1"/>
</dbReference>
<dbReference type="RefSeq" id="WP_188997340.1">
    <property type="nucleotide sequence ID" value="NZ_BMHP01000005.1"/>
</dbReference>
<dbReference type="Pfam" id="PF00528">
    <property type="entry name" value="BPD_transp_1"/>
    <property type="match status" value="1"/>
</dbReference>
<organism evidence="9 10">
    <name type="scientific">Paenibacillus nasutitermitis</name>
    <dbReference type="NCBI Taxonomy" id="1652958"/>
    <lineage>
        <taxon>Bacteria</taxon>
        <taxon>Bacillati</taxon>
        <taxon>Bacillota</taxon>
        <taxon>Bacilli</taxon>
        <taxon>Bacillales</taxon>
        <taxon>Paenibacillaceae</taxon>
        <taxon>Paenibacillus</taxon>
    </lineage>
</organism>
<dbReference type="Proteomes" id="UP000612456">
    <property type="component" value="Unassembled WGS sequence"/>
</dbReference>
<dbReference type="InterPro" id="IPR035906">
    <property type="entry name" value="MetI-like_sf"/>
</dbReference>
<reference evidence="9" key="2">
    <citation type="submission" date="2020-09" db="EMBL/GenBank/DDBJ databases">
        <authorList>
            <person name="Sun Q."/>
            <person name="Zhou Y."/>
        </authorList>
    </citation>
    <scope>NUCLEOTIDE SEQUENCE</scope>
    <source>
        <strain evidence="9">CGMCC 1.15178</strain>
    </source>
</reference>
<comment type="subcellular location">
    <subcellularLocation>
        <location evidence="1 7">Cell membrane</location>
        <topology evidence="1 7">Multi-pass membrane protein</topology>
    </subcellularLocation>
</comment>
<evidence type="ECO:0000256" key="6">
    <source>
        <dbReference type="ARBA" id="ARBA00023136"/>
    </source>
</evidence>
<dbReference type="EMBL" id="BMHP01000005">
    <property type="protein sequence ID" value="GGD90433.1"/>
    <property type="molecule type" value="Genomic_DNA"/>
</dbReference>
<evidence type="ECO:0000313" key="9">
    <source>
        <dbReference type="EMBL" id="GGD90433.1"/>
    </source>
</evidence>
<proteinExistence type="inferred from homology"/>
<evidence type="ECO:0000256" key="7">
    <source>
        <dbReference type="RuleBase" id="RU363032"/>
    </source>
</evidence>
<dbReference type="PANTHER" id="PTHR43744:SF9">
    <property type="entry name" value="POLYGALACTURONAN_RHAMNOGALACTURONAN TRANSPORT SYSTEM PERMEASE PROTEIN YTCP"/>
    <property type="match status" value="1"/>
</dbReference>
<dbReference type="InterPro" id="IPR000515">
    <property type="entry name" value="MetI-like"/>
</dbReference>
<reference evidence="9" key="1">
    <citation type="journal article" date="2014" name="Int. J. Syst. Evol. Microbiol.">
        <title>Complete genome sequence of Corynebacterium casei LMG S-19264T (=DSM 44701T), isolated from a smear-ripened cheese.</title>
        <authorList>
            <consortium name="US DOE Joint Genome Institute (JGI-PGF)"/>
            <person name="Walter F."/>
            <person name="Albersmeier A."/>
            <person name="Kalinowski J."/>
            <person name="Ruckert C."/>
        </authorList>
    </citation>
    <scope>NUCLEOTIDE SEQUENCE</scope>
    <source>
        <strain evidence="9">CGMCC 1.15178</strain>
    </source>
</reference>
<evidence type="ECO:0000256" key="3">
    <source>
        <dbReference type="ARBA" id="ARBA00022475"/>
    </source>
</evidence>
<feature type="transmembrane region" description="Helical" evidence="7">
    <location>
        <begin position="79"/>
        <end position="98"/>
    </location>
</feature>
<feature type="transmembrane region" description="Helical" evidence="7">
    <location>
        <begin position="183"/>
        <end position="205"/>
    </location>
</feature>
<feature type="transmembrane region" description="Helical" evidence="7">
    <location>
        <begin position="144"/>
        <end position="162"/>
    </location>
</feature>
<protein>
    <submittedName>
        <fullName evidence="9">ABC transporter permease protein YtcP</fullName>
    </submittedName>
</protein>
<dbReference type="AlphaFoldDB" id="A0A916ZEN0"/>
<evidence type="ECO:0000256" key="2">
    <source>
        <dbReference type="ARBA" id="ARBA00022448"/>
    </source>
</evidence>
<evidence type="ECO:0000256" key="4">
    <source>
        <dbReference type="ARBA" id="ARBA00022692"/>
    </source>
</evidence>
<dbReference type="Gene3D" id="1.10.3720.10">
    <property type="entry name" value="MetI-like"/>
    <property type="match status" value="1"/>
</dbReference>
<name>A0A916ZEN0_9BACL</name>
<feature type="domain" description="ABC transmembrane type-1" evidence="8">
    <location>
        <begin position="75"/>
        <end position="276"/>
    </location>
</feature>
<dbReference type="SUPFAM" id="SSF161098">
    <property type="entry name" value="MetI-like"/>
    <property type="match status" value="1"/>
</dbReference>
<accession>A0A916ZEN0</accession>
<dbReference type="GO" id="GO:0005886">
    <property type="term" value="C:plasma membrane"/>
    <property type="evidence" value="ECO:0007669"/>
    <property type="project" value="UniProtKB-SubCell"/>
</dbReference>
<evidence type="ECO:0000256" key="1">
    <source>
        <dbReference type="ARBA" id="ARBA00004651"/>
    </source>
</evidence>
<keyword evidence="5 7" id="KW-1133">Transmembrane helix</keyword>
<comment type="caution">
    <text evidence="9">The sequence shown here is derived from an EMBL/GenBank/DDBJ whole genome shotgun (WGS) entry which is preliminary data.</text>
</comment>
<dbReference type="PANTHER" id="PTHR43744">
    <property type="entry name" value="ABC TRANSPORTER PERMEASE PROTEIN MG189-RELATED-RELATED"/>
    <property type="match status" value="1"/>
</dbReference>
<gene>
    <name evidence="9" type="primary">ytcP</name>
    <name evidence="9" type="ORF">GCM10010911_56390</name>
</gene>
<evidence type="ECO:0000313" key="10">
    <source>
        <dbReference type="Proteomes" id="UP000612456"/>
    </source>
</evidence>
<evidence type="ECO:0000259" key="8">
    <source>
        <dbReference type="PROSITE" id="PS50928"/>
    </source>
</evidence>